<evidence type="ECO:0000313" key="2">
    <source>
        <dbReference type="Proteomes" id="UP000192738"/>
    </source>
</evidence>
<dbReference type="AlphaFoldDB" id="A0A1W1ZPW0"/>
<evidence type="ECO:0000313" key="1">
    <source>
        <dbReference type="EMBL" id="SMC50590.1"/>
    </source>
</evidence>
<gene>
    <name evidence="1" type="ORF">SAMN04488500_104112</name>
</gene>
<organism evidence="1 2">
    <name type="scientific">Sporomusa malonica</name>
    <dbReference type="NCBI Taxonomy" id="112901"/>
    <lineage>
        <taxon>Bacteria</taxon>
        <taxon>Bacillati</taxon>
        <taxon>Bacillota</taxon>
        <taxon>Negativicutes</taxon>
        <taxon>Selenomonadales</taxon>
        <taxon>Sporomusaceae</taxon>
        <taxon>Sporomusa</taxon>
    </lineage>
</organism>
<proteinExistence type="predicted"/>
<sequence>MSLEGVAIMSGNFTAENLLCEKLNLVLEAVPCGIGILDENGYIVYVNSTYLAIVNQPIMRVESGWYSGRMRSESLEQKMIRKIKSGKALEKFI</sequence>
<keyword evidence="2" id="KW-1185">Reference proteome</keyword>
<name>A0A1W1ZPW0_9FIRM</name>
<reference evidence="1 2" key="1">
    <citation type="submission" date="2017-04" db="EMBL/GenBank/DDBJ databases">
        <authorList>
            <person name="Afonso C.L."/>
            <person name="Miller P.J."/>
            <person name="Scott M.A."/>
            <person name="Spackman E."/>
            <person name="Goraichik I."/>
            <person name="Dimitrov K.M."/>
            <person name="Suarez D.L."/>
            <person name="Swayne D.E."/>
        </authorList>
    </citation>
    <scope>NUCLEOTIDE SEQUENCE [LARGE SCALE GENOMIC DNA]</scope>
    <source>
        <strain evidence="1 2">DSM 5090</strain>
    </source>
</reference>
<dbReference type="SUPFAM" id="SSF55785">
    <property type="entry name" value="PYP-like sensor domain (PAS domain)"/>
    <property type="match status" value="1"/>
</dbReference>
<dbReference type="Proteomes" id="UP000192738">
    <property type="component" value="Unassembled WGS sequence"/>
</dbReference>
<accession>A0A1W1ZPW0</accession>
<dbReference type="InterPro" id="IPR035965">
    <property type="entry name" value="PAS-like_dom_sf"/>
</dbReference>
<dbReference type="EMBL" id="FWXI01000004">
    <property type="protein sequence ID" value="SMC50590.1"/>
    <property type="molecule type" value="Genomic_DNA"/>
</dbReference>
<protein>
    <recommendedName>
        <fullName evidence="3">PAS domain-containing protein</fullName>
    </recommendedName>
</protein>
<evidence type="ECO:0008006" key="3">
    <source>
        <dbReference type="Google" id="ProtNLM"/>
    </source>
</evidence>